<accession>A0A7V4CLT4</accession>
<organism evidence="1">
    <name type="scientific">Fervidobacterium pennivorans</name>
    <dbReference type="NCBI Taxonomy" id="93466"/>
    <lineage>
        <taxon>Bacteria</taxon>
        <taxon>Thermotogati</taxon>
        <taxon>Thermotogota</taxon>
        <taxon>Thermotogae</taxon>
        <taxon>Thermotogales</taxon>
        <taxon>Fervidobacteriaceae</taxon>
        <taxon>Fervidobacterium</taxon>
    </lineage>
</organism>
<dbReference type="AlphaFoldDB" id="A0A7V4CLT4"/>
<dbReference type="EMBL" id="DTBH01000040">
    <property type="protein sequence ID" value="HGQ76640.1"/>
    <property type="molecule type" value="Genomic_DNA"/>
</dbReference>
<protein>
    <submittedName>
        <fullName evidence="1">Uncharacterized protein</fullName>
    </submittedName>
</protein>
<reference evidence="1" key="1">
    <citation type="journal article" date="2020" name="mSystems">
        <title>Genome- and Community-Level Interaction Insights into Carbon Utilization and Element Cycling Functions of Hydrothermarchaeota in Hydrothermal Sediment.</title>
        <authorList>
            <person name="Zhou Z."/>
            <person name="Liu Y."/>
            <person name="Xu W."/>
            <person name="Pan J."/>
            <person name="Luo Z.H."/>
            <person name="Li M."/>
        </authorList>
    </citation>
    <scope>NUCLEOTIDE SEQUENCE [LARGE SCALE GENOMIC DNA]</scope>
    <source>
        <strain evidence="1">SpSt-640</strain>
    </source>
</reference>
<comment type="caution">
    <text evidence="1">The sequence shown here is derived from an EMBL/GenBank/DDBJ whole genome shotgun (WGS) entry which is preliminary data.</text>
</comment>
<name>A0A7V4CLT4_FERPE</name>
<sequence length="66" mass="7793">MARLEDIQRVIDKLSKEDRRKLLHSLDHCLLMANKFEETGKAEHFVRMKSACESFLEELAKFEKQA</sequence>
<proteinExistence type="predicted"/>
<evidence type="ECO:0000313" key="1">
    <source>
        <dbReference type="EMBL" id="HGQ76640.1"/>
    </source>
</evidence>
<gene>
    <name evidence="1" type="ORF">ENU12_01665</name>
</gene>